<dbReference type="RefSeq" id="WP_105542935.1">
    <property type="nucleotide sequence ID" value="NZ_JBBGZH010000001.1"/>
</dbReference>
<comment type="caution">
    <text evidence="1">The sequence shown here is derived from an EMBL/GenBank/DDBJ whole genome shotgun (WGS) entry which is preliminary data.</text>
</comment>
<evidence type="ECO:0000313" key="1">
    <source>
        <dbReference type="EMBL" id="MEJ5020624.1"/>
    </source>
</evidence>
<evidence type="ECO:0000313" key="2">
    <source>
        <dbReference type="Proteomes" id="UP001375812"/>
    </source>
</evidence>
<reference evidence="1 2" key="1">
    <citation type="submission" date="2023-12" db="EMBL/GenBank/DDBJ databases">
        <title>Gut-associated functions are favored during microbiome assembly across C. elegans life.</title>
        <authorList>
            <person name="Zimmermann J."/>
        </authorList>
    </citation>
    <scope>NUCLEOTIDE SEQUENCE [LARGE SCALE GENOMIC DNA]</scope>
    <source>
        <strain evidence="1 2">MYb71</strain>
    </source>
</reference>
<protein>
    <submittedName>
        <fullName evidence="1">Uncharacterized protein</fullName>
    </submittedName>
</protein>
<organism evidence="1 2">
    <name type="scientific">Ochrobactrum vermis</name>
    <dbReference type="NCBI Taxonomy" id="1827297"/>
    <lineage>
        <taxon>Bacteria</taxon>
        <taxon>Pseudomonadati</taxon>
        <taxon>Pseudomonadota</taxon>
        <taxon>Alphaproteobacteria</taxon>
        <taxon>Hyphomicrobiales</taxon>
        <taxon>Brucellaceae</taxon>
        <taxon>Brucella/Ochrobactrum group</taxon>
        <taxon>Ochrobactrum</taxon>
    </lineage>
</organism>
<accession>A0ABU8PEH9</accession>
<name>A0ABU8PEH9_9HYPH</name>
<dbReference type="Proteomes" id="UP001375812">
    <property type="component" value="Unassembled WGS sequence"/>
</dbReference>
<dbReference type="EMBL" id="JBBGZH010000001">
    <property type="protein sequence ID" value="MEJ5020624.1"/>
    <property type="molecule type" value="Genomic_DNA"/>
</dbReference>
<sequence>MKSQSYMTRALQAQDPRYATILGKLGKKVTAPDPKPGQPVEDMAALRKEYQEIVGKRAFNGWDAATLKAKIAEAKDAK</sequence>
<gene>
    <name evidence="1" type="ORF">WH297_12900</name>
</gene>
<keyword evidence="2" id="KW-1185">Reference proteome</keyword>
<proteinExistence type="predicted"/>